<dbReference type="RefSeq" id="WP_262683261.1">
    <property type="nucleotide sequence ID" value="NZ_JAOQIO010000015.1"/>
</dbReference>
<evidence type="ECO:0000313" key="4">
    <source>
        <dbReference type="EMBL" id="MCU6791817.1"/>
    </source>
</evidence>
<keyword evidence="3" id="KW-1133">Transmembrane helix</keyword>
<sequence>MFEKQKNFFKLLKIAKSRQHSPPQQSNVEDDLKYTIDVKLDHNLSVLKGFLSKGEDVIFREFRLGDKNKTKAFICWIDGLADQEYINTSIIKPLMRNIQIVEKQEGEIQTANLLKVVEEQIISASSLKEVTSMDEVLGAVLSGQTVLFIDGFSTVLNIASVGFISRAVTEPETETVVRGPKEGFTESILTNTSLIRRKIKNPKLVFKSYILGKQTHTTVCISYIDGIANPNVVEEVISRLKRIETDAILESGYIEQYIEDHPLSLFSTIGNSEKVDAVAGKMLEGRVAILCDGTPFVLTVPRLFIENFQISEDYYTRPYAATFLRWIRMLSFPFSLITPAAYVAVETYHQEMLPTILLTSMAASREGIPFPAVIESLMMVIVFEILRESGVRLPRAVGQAVSIVGALVIGQAAVQAGLVSAPMVIVVALTGITSFIVSPLYDFIIIARLALIILSSILGFYGVGVGLMFMIAHLCSLSSFGTPFLAPFTPLIWSDLKDTFIRLPLWLMRTRPASIGSGNRTRYIAPDMPKPENEGEQK</sequence>
<feature type="transmembrane region" description="Helical" evidence="3">
    <location>
        <begin position="326"/>
        <end position="345"/>
    </location>
</feature>
<dbReference type="PIRSF" id="PIRSF005690">
    <property type="entry name" value="GerBA"/>
    <property type="match status" value="1"/>
</dbReference>
<dbReference type="Pfam" id="PF03323">
    <property type="entry name" value="GerA"/>
    <property type="match status" value="1"/>
</dbReference>
<feature type="transmembrane region" description="Helical" evidence="3">
    <location>
        <begin position="393"/>
        <end position="413"/>
    </location>
</feature>
<keyword evidence="3" id="KW-0812">Transmembrane</keyword>
<reference evidence="4 5" key="1">
    <citation type="submission" date="2022-09" db="EMBL/GenBank/DDBJ databases">
        <authorList>
            <person name="Han X.L."/>
            <person name="Wang Q."/>
            <person name="Lu T."/>
        </authorList>
    </citation>
    <scope>NUCLEOTIDE SEQUENCE [LARGE SCALE GENOMIC DNA]</scope>
    <source>
        <strain evidence="4 5">WQ 127069</strain>
    </source>
</reference>
<evidence type="ECO:0000256" key="3">
    <source>
        <dbReference type="SAM" id="Phobius"/>
    </source>
</evidence>
<feature type="transmembrane region" description="Helical" evidence="3">
    <location>
        <begin position="449"/>
        <end position="472"/>
    </location>
</feature>
<dbReference type="PANTHER" id="PTHR22550">
    <property type="entry name" value="SPORE GERMINATION PROTEIN"/>
    <property type="match status" value="1"/>
</dbReference>
<dbReference type="EMBL" id="JAOQIO010000015">
    <property type="protein sequence ID" value="MCU6791817.1"/>
    <property type="molecule type" value="Genomic_DNA"/>
</dbReference>
<gene>
    <name evidence="4" type="ORF">OB236_06700</name>
</gene>
<evidence type="ECO:0000256" key="1">
    <source>
        <dbReference type="ARBA" id="ARBA00005278"/>
    </source>
</evidence>
<comment type="caution">
    <text evidence="4">The sequence shown here is derived from an EMBL/GenBank/DDBJ whole genome shotgun (WGS) entry which is preliminary data.</text>
</comment>
<feature type="transmembrane region" description="Helical" evidence="3">
    <location>
        <begin position="419"/>
        <end position="437"/>
    </location>
</feature>
<dbReference type="Proteomes" id="UP001652445">
    <property type="component" value="Unassembled WGS sequence"/>
</dbReference>
<dbReference type="PANTHER" id="PTHR22550:SF5">
    <property type="entry name" value="LEUCINE ZIPPER PROTEIN 4"/>
    <property type="match status" value="1"/>
</dbReference>
<comment type="similarity">
    <text evidence="1">Belongs to the GerABKA family.</text>
</comment>
<name>A0ABT2UD20_9BACL</name>
<keyword evidence="2 3" id="KW-0472">Membrane</keyword>
<proteinExistence type="inferred from homology"/>
<feature type="transmembrane region" description="Helical" evidence="3">
    <location>
        <begin position="368"/>
        <end position="386"/>
    </location>
</feature>
<dbReference type="InterPro" id="IPR050768">
    <property type="entry name" value="UPF0353/GerABKA_families"/>
</dbReference>
<keyword evidence="5" id="KW-1185">Reference proteome</keyword>
<organism evidence="4 5">
    <name type="scientific">Paenibacillus baimaensis</name>
    <dbReference type="NCBI Taxonomy" id="2982185"/>
    <lineage>
        <taxon>Bacteria</taxon>
        <taxon>Bacillati</taxon>
        <taxon>Bacillota</taxon>
        <taxon>Bacilli</taxon>
        <taxon>Bacillales</taxon>
        <taxon>Paenibacillaceae</taxon>
        <taxon>Paenibacillus</taxon>
    </lineage>
</organism>
<evidence type="ECO:0000313" key="5">
    <source>
        <dbReference type="Proteomes" id="UP001652445"/>
    </source>
</evidence>
<accession>A0ABT2UD20</accession>
<dbReference type="InterPro" id="IPR004995">
    <property type="entry name" value="Spore_Ger"/>
</dbReference>
<evidence type="ECO:0000256" key="2">
    <source>
        <dbReference type="ARBA" id="ARBA00023136"/>
    </source>
</evidence>
<protein>
    <submittedName>
        <fullName evidence="4">Spore germination protein</fullName>
    </submittedName>
</protein>